<comment type="caution">
    <text evidence="1">The sequence shown here is derived from an EMBL/GenBank/DDBJ whole genome shotgun (WGS) entry which is preliminary data.</text>
</comment>
<sequence>MNLYYIQTILQGFNRTTSFLEDNFIGIPWSGLGNLELTPPEQWKEQLAKRYSLGETELTHTLATLHMFANLMQDGDYVLIRDEEWTYVGDIGDYYYDDSLGAEDELICHRRGITWLGRIPYAELNDKVQALWNTPSILVKFEHPVSEAQLDRALAVSAAAETSNTLTANVDEALIQAALQVLKEALESEEEVLRVRAATAILQYTKP</sequence>
<evidence type="ECO:0000313" key="2">
    <source>
        <dbReference type="Proteomes" id="UP000323664"/>
    </source>
</evidence>
<reference evidence="1 2" key="1">
    <citation type="journal article" date="2019" name="J. Ind. Microbiol. Biotechnol.">
        <title>Paenibacillus amylolyticus 27C64 has a diverse set of carbohydrate-active enzymes and complete pectin deconstruction system.</title>
        <authorList>
            <person name="Keggi C."/>
            <person name="Doran-Peterson J."/>
        </authorList>
    </citation>
    <scope>NUCLEOTIDE SEQUENCE [LARGE SCALE GENOMIC DNA]</scope>
    <source>
        <strain evidence="1 2">27C64</strain>
    </source>
</reference>
<name>A0A5M9WPW1_PAEAM</name>
<protein>
    <submittedName>
        <fullName evidence="1">Uncharacterized protein</fullName>
    </submittedName>
</protein>
<dbReference type="Proteomes" id="UP000323664">
    <property type="component" value="Unassembled WGS sequence"/>
</dbReference>
<gene>
    <name evidence="1" type="ORF">EC604_07315</name>
</gene>
<organism evidence="1 2">
    <name type="scientific">Paenibacillus amylolyticus</name>
    <dbReference type="NCBI Taxonomy" id="1451"/>
    <lineage>
        <taxon>Bacteria</taxon>
        <taxon>Bacillati</taxon>
        <taxon>Bacillota</taxon>
        <taxon>Bacilli</taxon>
        <taxon>Bacillales</taxon>
        <taxon>Paenibacillaceae</taxon>
        <taxon>Paenibacillus</taxon>
    </lineage>
</organism>
<dbReference type="OrthoDB" id="1631118at2"/>
<evidence type="ECO:0000313" key="1">
    <source>
        <dbReference type="EMBL" id="KAA8783654.1"/>
    </source>
</evidence>
<proteinExistence type="predicted"/>
<dbReference type="EMBL" id="RIAS01000003">
    <property type="protein sequence ID" value="KAA8783654.1"/>
    <property type="molecule type" value="Genomic_DNA"/>
</dbReference>
<accession>A0A5M9WPW1</accession>
<dbReference type="AlphaFoldDB" id="A0A5M9WPW1"/>
<dbReference type="RefSeq" id="WP_123063534.1">
    <property type="nucleotide sequence ID" value="NZ_RIAS01000003.1"/>
</dbReference>